<proteinExistence type="predicted"/>
<feature type="transmembrane region" description="Helical" evidence="1">
    <location>
        <begin position="308"/>
        <end position="326"/>
    </location>
</feature>
<gene>
    <name evidence="2" type="ORF">HNQ03_001926</name>
</gene>
<comment type="caution">
    <text evidence="2">The sequence shown here is derived from an EMBL/GenBank/DDBJ whole genome shotgun (WGS) entry which is preliminary data.</text>
</comment>
<dbReference type="Proteomes" id="UP000610746">
    <property type="component" value="Unassembled WGS sequence"/>
</dbReference>
<evidence type="ECO:0000313" key="3">
    <source>
        <dbReference type="Proteomes" id="UP000610746"/>
    </source>
</evidence>
<keyword evidence="1" id="KW-0472">Membrane</keyword>
<evidence type="ECO:0000313" key="2">
    <source>
        <dbReference type="EMBL" id="NRS92845.1"/>
    </source>
</evidence>
<evidence type="ECO:0000256" key="1">
    <source>
        <dbReference type="SAM" id="Phobius"/>
    </source>
</evidence>
<keyword evidence="3" id="KW-1185">Reference proteome</keyword>
<sequence length="509" mass="60517">MKKFEQLPLFAIVFTVLFKLLFLLTHHIQEDAFITWRVAQNLLDYGVIGFNGDTKISASTTHLYVFVSWFFNLLFGKENFIYPLLIFNSVLFTIGSYFLSKLLLKNPIQQAIFIFLFGVLPPSIKISILGMEYGILFFLYMSLLYFGFHQRKNWALIVFPILILFCRLDTVIFLGIVFLIDVIWHRKINWVYVLGGILANSVLLSFNYFYFNEFVNNTIVAKQLTYEGHFTAAQNWEYFLQNYGNFWGMLKLPGDFNLFTVIVLLFELIAFIIVIKVKENRNYFLWIIFIFGWSKQMIFISQKSLFDWYYWIPQILLFVPILVFILEINKKKYLWLSLLIVFYILPMLAFQTVHSIATGNGEWNYRRNIGLFLNEYEKDKNQFIFLEPAGYVPYFSQLKTIDEVGLVDKELQTEIKKDRKNYKLNVAKNRKPKYILAYKNLFEAENSEFYKSHYQLIKEFRIKNSLSSEYPILEKMYHLKPSGTDYNLYERIKIQEPKIELDSANKFSN</sequence>
<dbReference type="RefSeq" id="WP_173779434.1">
    <property type="nucleotide sequence ID" value="NZ_JABSNO010000013.1"/>
</dbReference>
<feature type="transmembrane region" description="Helical" evidence="1">
    <location>
        <begin position="7"/>
        <end position="28"/>
    </location>
</feature>
<feature type="transmembrane region" description="Helical" evidence="1">
    <location>
        <begin position="80"/>
        <end position="99"/>
    </location>
</feature>
<feature type="transmembrane region" description="Helical" evidence="1">
    <location>
        <begin position="256"/>
        <end position="275"/>
    </location>
</feature>
<keyword evidence="1" id="KW-1133">Transmembrane helix</keyword>
<feature type="transmembrane region" description="Helical" evidence="1">
    <location>
        <begin position="191"/>
        <end position="211"/>
    </location>
</feature>
<feature type="transmembrane region" description="Helical" evidence="1">
    <location>
        <begin position="333"/>
        <end position="350"/>
    </location>
</feature>
<feature type="transmembrane region" description="Helical" evidence="1">
    <location>
        <begin position="154"/>
        <end position="179"/>
    </location>
</feature>
<accession>A0A8J8GBD3</accession>
<protein>
    <submittedName>
        <fullName evidence="2">Uncharacterized protein</fullName>
    </submittedName>
</protein>
<feature type="transmembrane region" description="Helical" evidence="1">
    <location>
        <begin position="282"/>
        <end position="302"/>
    </location>
</feature>
<dbReference type="AlphaFoldDB" id="A0A8J8GBD3"/>
<name>A0A8J8GBD3_9FLAO</name>
<dbReference type="EMBL" id="JABSNO010000013">
    <property type="protein sequence ID" value="NRS92845.1"/>
    <property type="molecule type" value="Genomic_DNA"/>
</dbReference>
<organism evidence="2 3">
    <name type="scientific">Frigoriflavimonas asaccharolytica</name>
    <dbReference type="NCBI Taxonomy" id="2735899"/>
    <lineage>
        <taxon>Bacteria</taxon>
        <taxon>Pseudomonadati</taxon>
        <taxon>Bacteroidota</taxon>
        <taxon>Flavobacteriia</taxon>
        <taxon>Flavobacteriales</taxon>
        <taxon>Weeksellaceae</taxon>
        <taxon>Frigoriflavimonas</taxon>
    </lineage>
</organism>
<reference evidence="2" key="1">
    <citation type="submission" date="2020-05" db="EMBL/GenBank/DDBJ databases">
        <title>Genomic Encyclopedia of Type Strains, Phase IV (KMG-V): Genome sequencing to study the core and pangenomes of soil and plant-associated prokaryotes.</title>
        <authorList>
            <person name="Whitman W."/>
        </authorList>
    </citation>
    <scope>NUCLEOTIDE SEQUENCE</scope>
    <source>
        <strain evidence="2">16F</strain>
    </source>
</reference>
<keyword evidence="1" id="KW-0812">Transmembrane</keyword>
<feature type="transmembrane region" description="Helical" evidence="1">
    <location>
        <begin position="111"/>
        <end position="142"/>
    </location>
</feature>